<proteinExistence type="inferred from homology"/>
<comment type="similarity">
    <text evidence="2">Belongs to the outer membrane factor (OMF) (TC 1.B.17) family.</text>
</comment>
<dbReference type="GO" id="GO:0009279">
    <property type="term" value="C:cell outer membrane"/>
    <property type="evidence" value="ECO:0007669"/>
    <property type="project" value="UniProtKB-SubCell"/>
</dbReference>
<dbReference type="GO" id="GO:0015562">
    <property type="term" value="F:efflux transmembrane transporter activity"/>
    <property type="evidence" value="ECO:0007669"/>
    <property type="project" value="InterPro"/>
</dbReference>
<evidence type="ECO:0000256" key="6">
    <source>
        <dbReference type="ARBA" id="ARBA00023136"/>
    </source>
</evidence>
<evidence type="ECO:0000256" key="4">
    <source>
        <dbReference type="ARBA" id="ARBA00022452"/>
    </source>
</evidence>
<dbReference type="PANTHER" id="PTHR30026">
    <property type="entry name" value="OUTER MEMBRANE PROTEIN TOLC"/>
    <property type="match status" value="1"/>
</dbReference>
<keyword evidence="7" id="KW-0998">Cell outer membrane</keyword>
<dbReference type="Pfam" id="PF02321">
    <property type="entry name" value="OEP"/>
    <property type="match status" value="1"/>
</dbReference>
<comment type="caution">
    <text evidence="9">The sequence shown here is derived from an EMBL/GenBank/DDBJ whole genome shotgun (WGS) entry which is preliminary data.</text>
</comment>
<keyword evidence="3" id="KW-0813">Transport</keyword>
<evidence type="ECO:0000313" key="10">
    <source>
        <dbReference type="Proteomes" id="UP000035909"/>
    </source>
</evidence>
<sequence length="426" mass="47902">MMLNQAYPALAHAASMPISSSPELQPYAQPDLTTLIQWAIDHDPGQQQFHYQADAISEMGIASSQLMDPKLKLGVGGLPVDSFAFDEDPMTNISVGLMQEFGRGDTQTLQQKQSEQQASGVRQQADIRKLDITKAVTNAWIELAYLNQTRTLMVQNQSLFRELLSYLETNYGLGANQAQDIIQAELQISRIDEQLQANQQLQQRWRAQLSEWLGSQSASLVVTSYPQWQTLTQYLTTQPANHVSTLASHPAVQVRDALIKTSETGVDIAREAYQPQFGVEVMYAYRQADRMDGSPAPDLVSAYLTMDLPLFTEKRQDKKLAAAQHQVGAARTQRDLLIQQMQAQAAATDADRSHIQQRLARYQRTLLKQAREKTRAVERGYQNNTSQLDEYIRAASDELALELEQARLEADLNQANNNLAYLLNQY</sequence>
<keyword evidence="4" id="KW-1134">Transmembrane beta strand</keyword>
<keyword evidence="5" id="KW-0812">Transmembrane</keyword>
<dbReference type="GO" id="GO:1990281">
    <property type="term" value="C:efflux pump complex"/>
    <property type="evidence" value="ECO:0007669"/>
    <property type="project" value="TreeGrafter"/>
</dbReference>
<dbReference type="PATRIC" id="fig|320778.3.peg.5145"/>
<evidence type="ECO:0000256" key="7">
    <source>
        <dbReference type="ARBA" id="ARBA00023237"/>
    </source>
</evidence>
<dbReference type="EMBL" id="LDOU01000035">
    <property type="protein sequence ID" value="KLV04355.1"/>
    <property type="molecule type" value="Genomic_DNA"/>
</dbReference>
<feature type="coiled-coil region" evidence="8">
    <location>
        <begin position="398"/>
        <end position="425"/>
    </location>
</feature>
<reference evidence="9 10" key="1">
    <citation type="submission" date="2015-05" db="EMBL/GenBank/DDBJ databases">
        <title>Photobacterium galathea sp. nov.</title>
        <authorList>
            <person name="Machado H."/>
            <person name="Gram L."/>
        </authorList>
    </citation>
    <scope>NUCLEOTIDE SEQUENCE [LARGE SCALE GENOMIC DNA]</scope>
    <source>
        <strain evidence="9 10">DSM 22954</strain>
    </source>
</reference>
<dbReference type="InterPro" id="IPR051906">
    <property type="entry name" value="TolC-like"/>
</dbReference>
<keyword evidence="8" id="KW-0175">Coiled coil</keyword>
<dbReference type="STRING" id="320778.ABT57_24060"/>
<dbReference type="Gene3D" id="1.20.1600.10">
    <property type="entry name" value="Outer membrane efflux proteins (OEP)"/>
    <property type="match status" value="1"/>
</dbReference>
<evidence type="ECO:0000256" key="5">
    <source>
        <dbReference type="ARBA" id="ARBA00022692"/>
    </source>
</evidence>
<dbReference type="SUPFAM" id="SSF56954">
    <property type="entry name" value="Outer membrane efflux proteins (OEP)"/>
    <property type="match status" value="1"/>
</dbReference>
<evidence type="ECO:0000256" key="8">
    <source>
        <dbReference type="SAM" id="Coils"/>
    </source>
</evidence>
<dbReference type="InterPro" id="IPR003423">
    <property type="entry name" value="OMP_efflux"/>
</dbReference>
<accession>A0A0J1GXI2</accession>
<keyword evidence="10" id="KW-1185">Reference proteome</keyword>
<comment type="subcellular location">
    <subcellularLocation>
        <location evidence="1">Cell outer membrane</location>
    </subcellularLocation>
</comment>
<evidence type="ECO:0000256" key="3">
    <source>
        <dbReference type="ARBA" id="ARBA00022448"/>
    </source>
</evidence>
<evidence type="ECO:0000313" key="9">
    <source>
        <dbReference type="EMBL" id="KLV04355.1"/>
    </source>
</evidence>
<organism evidence="9 10">
    <name type="scientific">Photobacterium ganghwense</name>
    <dbReference type="NCBI Taxonomy" id="320778"/>
    <lineage>
        <taxon>Bacteria</taxon>
        <taxon>Pseudomonadati</taxon>
        <taxon>Pseudomonadota</taxon>
        <taxon>Gammaproteobacteria</taxon>
        <taxon>Vibrionales</taxon>
        <taxon>Vibrionaceae</taxon>
        <taxon>Photobacterium</taxon>
    </lineage>
</organism>
<keyword evidence="6" id="KW-0472">Membrane</keyword>
<dbReference type="GO" id="GO:0015288">
    <property type="term" value="F:porin activity"/>
    <property type="evidence" value="ECO:0007669"/>
    <property type="project" value="TreeGrafter"/>
</dbReference>
<dbReference type="Proteomes" id="UP000035909">
    <property type="component" value="Unassembled WGS sequence"/>
</dbReference>
<dbReference type="PANTHER" id="PTHR30026:SF20">
    <property type="entry name" value="OUTER MEMBRANE PROTEIN TOLC"/>
    <property type="match status" value="1"/>
</dbReference>
<protein>
    <submittedName>
        <fullName evidence="9">Copper transporter</fullName>
    </submittedName>
</protein>
<name>A0A0J1GXI2_9GAMM</name>
<evidence type="ECO:0000256" key="2">
    <source>
        <dbReference type="ARBA" id="ARBA00007613"/>
    </source>
</evidence>
<dbReference type="AlphaFoldDB" id="A0A0J1GXI2"/>
<gene>
    <name evidence="9" type="ORF">ABT57_24060</name>
</gene>
<evidence type="ECO:0000256" key="1">
    <source>
        <dbReference type="ARBA" id="ARBA00004442"/>
    </source>
</evidence>